<dbReference type="PANTHER" id="PTHR10574">
    <property type="entry name" value="NETRIN/LAMININ-RELATED"/>
    <property type="match status" value="1"/>
</dbReference>
<dbReference type="Gene3D" id="2.60.120.260">
    <property type="entry name" value="Galactose-binding domain-like"/>
    <property type="match status" value="1"/>
</dbReference>
<keyword evidence="1" id="KW-1015">Disulfide bond</keyword>
<proteinExistence type="predicted"/>
<name>A0A6A4KFS0_APOLU</name>
<dbReference type="GO" id="GO:0005201">
    <property type="term" value="F:extracellular matrix structural constituent"/>
    <property type="evidence" value="ECO:0007669"/>
    <property type="project" value="TreeGrafter"/>
</dbReference>
<dbReference type="GO" id="GO:0005604">
    <property type="term" value="C:basement membrane"/>
    <property type="evidence" value="ECO:0007669"/>
    <property type="project" value="TreeGrafter"/>
</dbReference>
<comment type="caution">
    <text evidence="3">The sequence shown here is derived from an EMBL/GenBank/DDBJ whole genome shotgun (WGS) entry which is preliminary data.</text>
</comment>
<gene>
    <name evidence="3" type="ORF">GE061_009265</name>
</gene>
<dbReference type="Pfam" id="PF00055">
    <property type="entry name" value="Laminin_N"/>
    <property type="match status" value="1"/>
</dbReference>
<dbReference type="EMBL" id="WIXP02000002">
    <property type="protein sequence ID" value="KAF6214522.1"/>
    <property type="molecule type" value="Genomic_DNA"/>
</dbReference>
<reference evidence="3" key="1">
    <citation type="journal article" date="2021" name="Mol. Ecol. Resour.">
        <title>Apolygus lucorum genome provides insights into omnivorousness and mesophyll feeding.</title>
        <authorList>
            <person name="Liu Y."/>
            <person name="Liu H."/>
            <person name="Wang H."/>
            <person name="Huang T."/>
            <person name="Liu B."/>
            <person name="Yang B."/>
            <person name="Yin L."/>
            <person name="Li B."/>
            <person name="Zhang Y."/>
            <person name="Zhang S."/>
            <person name="Jiang F."/>
            <person name="Zhang X."/>
            <person name="Ren Y."/>
            <person name="Wang B."/>
            <person name="Wang S."/>
            <person name="Lu Y."/>
            <person name="Wu K."/>
            <person name="Fan W."/>
            <person name="Wang G."/>
        </authorList>
    </citation>
    <scope>NUCLEOTIDE SEQUENCE</scope>
    <source>
        <strain evidence="3">12Hb</strain>
    </source>
</reference>
<dbReference type="GO" id="GO:0009888">
    <property type="term" value="P:tissue development"/>
    <property type="evidence" value="ECO:0007669"/>
    <property type="project" value="TreeGrafter"/>
</dbReference>
<organism evidence="3 4">
    <name type="scientific">Apolygus lucorum</name>
    <name type="common">Small green plant bug</name>
    <name type="synonym">Lygocoris lucorum</name>
    <dbReference type="NCBI Taxonomy" id="248454"/>
    <lineage>
        <taxon>Eukaryota</taxon>
        <taxon>Metazoa</taxon>
        <taxon>Ecdysozoa</taxon>
        <taxon>Arthropoda</taxon>
        <taxon>Hexapoda</taxon>
        <taxon>Insecta</taxon>
        <taxon>Pterygota</taxon>
        <taxon>Neoptera</taxon>
        <taxon>Paraneoptera</taxon>
        <taxon>Hemiptera</taxon>
        <taxon>Heteroptera</taxon>
        <taxon>Panheteroptera</taxon>
        <taxon>Cimicomorpha</taxon>
        <taxon>Miridae</taxon>
        <taxon>Mirini</taxon>
        <taxon>Apolygus</taxon>
    </lineage>
</organism>
<dbReference type="SMART" id="SM00136">
    <property type="entry name" value="LamNT"/>
    <property type="match status" value="1"/>
</dbReference>
<evidence type="ECO:0000313" key="3">
    <source>
        <dbReference type="EMBL" id="KAF6214522.1"/>
    </source>
</evidence>
<evidence type="ECO:0000256" key="2">
    <source>
        <dbReference type="ARBA" id="ARBA00023292"/>
    </source>
</evidence>
<dbReference type="OrthoDB" id="6625411at2759"/>
<evidence type="ECO:0000256" key="1">
    <source>
        <dbReference type="ARBA" id="ARBA00023157"/>
    </source>
</evidence>
<dbReference type="InterPro" id="IPR008979">
    <property type="entry name" value="Galactose-bd-like_sf"/>
</dbReference>
<dbReference type="Proteomes" id="UP000466442">
    <property type="component" value="Unassembled WGS sequence"/>
</dbReference>
<dbReference type="InterPro" id="IPR008211">
    <property type="entry name" value="Laminin_N"/>
</dbReference>
<dbReference type="SUPFAM" id="SSF49785">
    <property type="entry name" value="Galactose-binding domain-like"/>
    <property type="match status" value="1"/>
</dbReference>
<protein>
    <submittedName>
        <fullName evidence="3">Uncharacterized protein</fullName>
    </submittedName>
</protein>
<evidence type="ECO:0000313" key="4">
    <source>
        <dbReference type="Proteomes" id="UP000466442"/>
    </source>
</evidence>
<keyword evidence="2" id="KW-0424">Laminin EGF-like domain</keyword>
<dbReference type="PANTHER" id="PTHR10574:SF406">
    <property type="entry name" value="LAMININ SUBUNIT ALPHA 5"/>
    <property type="match status" value="1"/>
</dbReference>
<accession>A0A6A4KFS0</accession>
<dbReference type="AlphaFoldDB" id="A0A6A4KFS0"/>
<dbReference type="PROSITE" id="PS51117">
    <property type="entry name" value="LAMININ_NTER"/>
    <property type="match status" value="1"/>
</dbReference>
<dbReference type="GO" id="GO:0009887">
    <property type="term" value="P:animal organ morphogenesis"/>
    <property type="evidence" value="ECO:0007669"/>
    <property type="project" value="TreeGrafter"/>
</dbReference>
<dbReference type="GO" id="GO:0007411">
    <property type="term" value="P:axon guidance"/>
    <property type="evidence" value="ECO:0007669"/>
    <property type="project" value="TreeGrafter"/>
</dbReference>
<keyword evidence="4" id="KW-1185">Reference proteome</keyword>
<sequence length="123" mass="13652">MIAFRRFLCIFFFPIAASLSYHKHGGLFPEPVNLGPRSEVSANGTCGEAAPETFCRLTRGGRARETTCGVCDAKSPDKRHPPEFAVDTNADTWWQSSSLALGDHFQQVTLTIDLKQVRIVLLR</sequence>
<dbReference type="InterPro" id="IPR050440">
    <property type="entry name" value="Laminin/Netrin_ECM"/>
</dbReference>